<keyword evidence="1" id="KW-0812">Transmembrane</keyword>
<gene>
    <name evidence="2" type="ORF">M136_5462</name>
</gene>
<accession>A0A015YFX3</accession>
<dbReference type="AlphaFoldDB" id="A0A015YFX3"/>
<evidence type="ECO:0008006" key="4">
    <source>
        <dbReference type="Google" id="ProtNLM"/>
    </source>
</evidence>
<keyword evidence="1" id="KW-1133">Transmembrane helix</keyword>
<evidence type="ECO:0000256" key="1">
    <source>
        <dbReference type="SAM" id="Phobius"/>
    </source>
</evidence>
<organism evidence="2 3">
    <name type="scientific">Bacteroides fragilis str. S36L11</name>
    <dbReference type="NCBI Taxonomy" id="1339327"/>
    <lineage>
        <taxon>Bacteria</taxon>
        <taxon>Pseudomonadati</taxon>
        <taxon>Bacteroidota</taxon>
        <taxon>Bacteroidia</taxon>
        <taxon>Bacteroidales</taxon>
        <taxon>Bacteroidaceae</taxon>
        <taxon>Bacteroides</taxon>
    </lineage>
</organism>
<name>A0A015YFX3_BACFG</name>
<evidence type="ECO:0000313" key="3">
    <source>
        <dbReference type="Proteomes" id="UP000022082"/>
    </source>
</evidence>
<proteinExistence type="predicted"/>
<comment type="caution">
    <text evidence="2">The sequence shown here is derived from an EMBL/GenBank/DDBJ whole genome shotgun (WGS) entry which is preliminary data.</text>
</comment>
<reference evidence="2 3" key="1">
    <citation type="submission" date="2014-02" db="EMBL/GenBank/DDBJ databases">
        <authorList>
            <person name="Sears C."/>
            <person name="Carroll K."/>
            <person name="Sack B.R."/>
            <person name="Qadri F."/>
            <person name="Myers L.L."/>
            <person name="Chung G.-T."/>
            <person name="Escheverria P."/>
            <person name="Fraser C.M."/>
            <person name="Sadzewicz L."/>
            <person name="Shefchek K.A."/>
            <person name="Tallon L."/>
            <person name="Das S.P."/>
            <person name="Daugherty S."/>
            <person name="Mongodin E.F."/>
        </authorList>
    </citation>
    <scope>NUCLEOTIDE SEQUENCE [LARGE SCALE GENOMIC DNA]</scope>
    <source>
        <strain evidence="2 3">S36L11</strain>
    </source>
</reference>
<evidence type="ECO:0000313" key="2">
    <source>
        <dbReference type="EMBL" id="EXZ30832.1"/>
    </source>
</evidence>
<protein>
    <recommendedName>
        <fullName evidence="4">Transmembrane protein</fullName>
    </recommendedName>
</protein>
<dbReference type="EMBL" id="JGDJ01000116">
    <property type="protein sequence ID" value="EXZ30832.1"/>
    <property type="molecule type" value="Genomic_DNA"/>
</dbReference>
<keyword evidence="1" id="KW-0472">Membrane</keyword>
<dbReference type="Proteomes" id="UP000022082">
    <property type="component" value="Unassembled WGS sequence"/>
</dbReference>
<sequence>MSVSYYSVLRFSLNFSSLTVVLEIVFVLLGLQYKHIWVKGEYTLPHFGQIHPCCPNIPLYGLIALDSCFIILIIYVVNKIVLCTILPSYHIDN</sequence>
<feature type="transmembrane region" description="Helical" evidence="1">
    <location>
        <begin position="12"/>
        <end position="37"/>
    </location>
</feature>